<evidence type="ECO:0000313" key="2">
    <source>
        <dbReference type="Proteomes" id="UP001239111"/>
    </source>
</evidence>
<name>A0ACC2PJF5_9HYME</name>
<evidence type="ECO:0000313" key="1">
    <source>
        <dbReference type="EMBL" id="KAJ8683497.1"/>
    </source>
</evidence>
<dbReference type="Proteomes" id="UP001239111">
    <property type="component" value="Chromosome 1"/>
</dbReference>
<accession>A0ACC2PJF5</accession>
<gene>
    <name evidence="1" type="ORF">QAD02_019289</name>
</gene>
<sequence>MAGNRNENWNSILQLDRGRNDDCSIRKAVRHSKLDTFKNILQQDPTALNRKNFKTLLGLAIRNRDRAMCKLLIDTIGDISKQNIVYFCWCLMHEEMTDIMESLLNKGVNVNAQGATGGTMLHVACKSDCYDMVRSLIERGAEVNASDDWGTTPFLEAASSANIDIIRILLENGANPEATDYMERGASHYLCYFSRKDDPAVAGVLLNLELQVDALDRVRNSPLHLAIRSFRRKLPFFLMEQGANVNARNLEGEISLMGAVEYQSHHFTKYLIEKGGKNRRES</sequence>
<organism evidence="1 2">
    <name type="scientific">Eretmocerus hayati</name>
    <dbReference type="NCBI Taxonomy" id="131215"/>
    <lineage>
        <taxon>Eukaryota</taxon>
        <taxon>Metazoa</taxon>
        <taxon>Ecdysozoa</taxon>
        <taxon>Arthropoda</taxon>
        <taxon>Hexapoda</taxon>
        <taxon>Insecta</taxon>
        <taxon>Pterygota</taxon>
        <taxon>Neoptera</taxon>
        <taxon>Endopterygota</taxon>
        <taxon>Hymenoptera</taxon>
        <taxon>Apocrita</taxon>
        <taxon>Proctotrupomorpha</taxon>
        <taxon>Chalcidoidea</taxon>
        <taxon>Aphelinidae</taxon>
        <taxon>Aphelininae</taxon>
        <taxon>Eretmocerus</taxon>
    </lineage>
</organism>
<keyword evidence="2" id="KW-1185">Reference proteome</keyword>
<protein>
    <submittedName>
        <fullName evidence="1">Uncharacterized protein</fullName>
    </submittedName>
</protein>
<dbReference type="EMBL" id="CM056741">
    <property type="protein sequence ID" value="KAJ8683497.1"/>
    <property type="molecule type" value="Genomic_DNA"/>
</dbReference>
<comment type="caution">
    <text evidence="1">The sequence shown here is derived from an EMBL/GenBank/DDBJ whole genome shotgun (WGS) entry which is preliminary data.</text>
</comment>
<proteinExistence type="predicted"/>
<reference evidence="1" key="1">
    <citation type="submission" date="2023-04" db="EMBL/GenBank/DDBJ databases">
        <title>A chromosome-level genome assembly of the parasitoid wasp Eretmocerus hayati.</title>
        <authorList>
            <person name="Zhong Y."/>
            <person name="Liu S."/>
            <person name="Liu Y."/>
        </authorList>
    </citation>
    <scope>NUCLEOTIDE SEQUENCE</scope>
    <source>
        <strain evidence="1">ZJU_SS_LIU_2023</strain>
    </source>
</reference>